<proteinExistence type="predicted"/>
<dbReference type="EMBL" id="JAACJJ010000030">
    <property type="protein sequence ID" value="KAF5318850.1"/>
    <property type="molecule type" value="Genomic_DNA"/>
</dbReference>
<accession>A0A8H5EZZ4</accession>
<keyword evidence="3" id="KW-1185">Reference proteome</keyword>
<sequence>MSGKKTAGGKAAGGAQTKPPATKKAPTSPPASKAAPEVKPAAGAKAPKAPKKVN</sequence>
<name>A0A8H5EZZ4_9AGAR</name>
<evidence type="ECO:0000256" key="1">
    <source>
        <dbReference type="SAM" id="MobiDB-lite"/>
    </source>
</evidence>
<feature type="region of interest" description="Disordered" evidence="1">
    <location>
        <begin position="1"/>
        <end position="54"/>
    </location>
</feature>
<dbReference type="Proteomes" id="UP000567179">
    <property type="component" value="Unassembled WGS sequence"/>
</dbReference>
<protein>
    <submittedName>
        <fullName evidence="2">Uncharacterized protein</fullName>
    </submittedName>
</protein>
<feature type="compositionally biased region" description="Low complexity" evidence="1">
    <location>
        <begin position="1"/>
        <end position="47"/>
    </location>
</feature>
<dbReference type="AlphaFoldDB" id="A0A8H5EZZ4"/>
<gene>
    <name evidence="2" type="ORF">D9619_010960</name>
</gene>
<organism evidence="2 3">
    <name type="scientific">Psilocybe cf. subviscida</name>
    <dbReference type="NCBI Taxonomy" id="2480587"/>
    <lineage>
        <taxon>Eukaryota</taxon>
        <taxon>Fungi</taxon>
        <taxon>Dikarya</taxon>
        <taxon>Basidiomycota</taxon>
        <taxon>Agaricomycotina</taxon>
        <taxon>Agaricomycetes</taxon>
        <taxon>Agaricomycetidae</taxon>
        <taxon>Agaricales</taxon>
        <taxon>Agaricineae</taxon>
        <taxon>Strophariaceae</taxon>
        <taxon>Psilocybe</taxon>
    </lineage>
</organism>
<reference evidence="2 3" key="1">
    <citation type="journal article" date="2020" name="ISME J.">
        <title>Uncovering the hidden diversity of litter-decomposition mechanisms in mushroom-forming fungi.</title>
        <authorList>
            <person name="Floudas D."/>
            <person name="Bentzer J."/>
            <person name="Ahren D."/>
            <person name="Johansson T."/>
            <person name="Persson P."/>
            <person name="Tunlid A."/>
        </authorList>
    </citation>
    <scope>NUCLEOTIDE SEQUENCE [LARGE SCALE GENOMIC DNA]</scope>
    <source>
        <strain evidence="2 3">CBS 101986</strain>
    </source>
</reference>
<evidence type="ECO:0000313" key="3">
    <source>
        <dbReference type="Proteomes" id="UP000567179"/>
    </source>
</evidence>
<comment type="caution">
    <text evidence="2">The sequence shown here is derived from an EMBL/GenBank/DDBJ whole genome shotgun (WGS) entry which is preliminary data.</text>
</comment>
<evidence type="ECO:0000313" key="2">
    <source>
        <dbReference type="EMBL" id="KAF5318850.1"/>
    </source>
</evidence>